<keyword evidence="2" id="KW-0472">Membrane</keyword>
<feature type="transmembrane region" description="Helical" evidence="2">
    <location>
        <begin position="218"/>
        <end position="239"/>
    </location>
</feature>
<dbReference type="EMBL" id="QGNW01000028">
    <property type="protein sequence ID" value="RVX12229.1"/>
    <property type="molecule type" value="Genomic_DNA"/>
</dbReference>
<feature type="compositionally biased region" description="Basic and acidic residues" evidence="1">
    <location>
        <begin position="38"/>
        <end position="52"/>
    </location>
</feature>
<feature type="compositionally biased region" description="Basic and acidic residues" evidence="1">
    <location>
        <begin position="1"/>
        <end position="13"/>
    </location>
</feature>
<organism evidence="3 4">
    <name type="scientific">Vitis vinifera</name>
    <name type="common">Grape</name>
    <dbReference type="NCBI Taxonomy" id="29760"/>
    <lineage>
        <taxon>Eukaryota</taxon>
        <taxon>Viridiplantae</taxon>
        <taxon>Streptophyta</taxon>
        <taxon>Embryophyta</taxon>
        <taxon>Tracheophyta</taxon>
        <taxon>Spermatophyta</taxon>
        <taxon>Magnoliopsida</taxon>
        <taxon>eudicotyledons</taxon>
        <taxon>Gunneridae</taxon>
        <taxon>Pentapetalae</taxon>
        <taxon>rosids</taxon>
        <taxon>Vitales</taxon>
        <taxon>Vitaceae</taxon>
        <taxon>Viteae</taxon>
        <taxon>Vitis</taxon>
    </lineage>
</organism>
<dbReference type="Proteomes" id="UP000288805">
    <property type="component" value="Unassembled WGS sequence"/>
</dbReference>
<evidence type="ECO:0000256" key="1">
    <source>
        <dbReference type="SAM" id="MobiDB-lite"/>
    </source>
</evidence>
<dbReference type="AlphaFoldDB" id="A0A438JTG9"/>
<name>A0A438JTG9_VITVI</name>
<keyword evidence="2" id="KW-0812">Transmembrane</keyword>
<comment type="caution">
    <text evidence="3">The sequence shown here is derived from an EMBL/GenBank/DDBJ whole genome shotgun (WGS) entry which is preliminary data.</text>
</comment>
<evidence type="ECO:0000313" key="4">
    <source>
        <dbReference type="Proteomes" id="UP000288805"/>
    </source>
</evidence>
<feature type="region of interest" description="Disordered" evidence="1">
    <location>
        <begin position="1"/>
        <end position="62"/>
    </location>
</feature>
<evidence type="ECO:0000313" key="3">
    <source>
        <dbReference type="EMBL" id="RVX12229.1"/>
    </source>
</evidence>
<protein>
    <submittedName>
        <fullName evidence="3">Uncharacterized protein</fullName>
    </submittedName>
</protein>
<keyword evidence="2" id="KW-1133">Transmembrane helix</keyword>
<sequence length="271" mass="31192">MEKRFVTCLERKRSSTQASEMEGSPVGGGRNGKKAKNREKNGDAGLGEDCRGARRPRRRRTSLERCRKWPEYASRAPTRRRVRCSRRPKIARGRRVAPLLVLVSSQKVEISSRRSFWYGRCRKNRSPENFAGGEWFLTTIRLTGKYWEMGKVTGKKHGDRKETRSPEGFPDTLRRWRKGKAVEFWEAHKAAIQAVIKLPSNELITGTLVPGSYLLSRVVAVVLVGWYCIGVTGKGWMWWWWWWWWLQQQCSGGDSWMEMFFCSIGAGASGG</sequence>
<evidence type="ECO:0000256" key="2">
    <source>
        <dbReference type="SAM" id="Phobius"/>
    </source>
</evidence>
<accession>A0A438JTG9</accession>
<reference evidence="3 4" key="1">
    <citation type="journal article" date="2018" name="PLoS Genet.">
        <title>Population sequencing reveals clonal diversity and ancestral inbreeding in the grapevine cultivar Chardonnay.</title>
        <authorList>
            <person name="Roach M.J."/>
            <person name="Johnson D.L."/>
            <person name="Bohlmann J."/>
            <person name="van Vuuren H.J."/>
            <person name="Jones S.J."/>
            <person name="Pretorius I.S."/>
            <person name="Schmidt S.A."/>
            <person name="Borneman A.R."/>
        </authorList>
    </citation>
    <scope>NUCLEOTIDE SEQUENCE [LARGE SCALE GENOMIC DNA]</scope>
    <source>
        <strain evidence="4">cv. Chardonnay</strain>
        <tissue evidence="3">Leaf</tissue>
    </source>
</reference>
<gene>
    <name evidence="3" type="ORF">CK203_010725</name>
</gene>
<proteinExistence type="predicted"/>